<feature type="transmembrane region" description="Helical" evidence="1">
    <location>
        <begin position="118"/>
        <end position="138"/>
    </location>
</feature>
<keyword evidence="1" id="KW-0472">Membrane</keyword>
<keyword evidence="1" id="KW-0812">Transmembrane</keyword>
<dbReference type="PROSITE" id="PS50231">
    <property type="entry name" value="RICIN_B_LECTIN"/>
    <property type="match status" value="1"/>
</dbReference>
<dbReference type="SUPFAM" id="SSF50370">
    <property type="entry name" value="Ricin B-like lectins"/>
    <property type="match status" value="1"/>
</dbReference>
<dbReference type="Proteomes" id="UP001499863">
    <property type="component" value="Unassembled WGS sequence"/>
</dbReference>
<dbReference type="Gene3D" id="2.80.10.50">
    <property type="match status" value="1"/>
</dbReference>
<feature type="domain" description="Ricin B lectin" evidence="2">
    <location>
        <begin position="213"/>
        <end position="280"/>
    </location>
</feature>
<dbReference type="CDD" id="cd00161">
    <property type="entry name" value="beta-trefoil_Ricin-like"/>
    <property type="match status" value="1"/>
</dbReference>
<dbReference type="InterPro" id="IPR035992">
    <property type="entry name" value="Ricin_B-like_lectins"/>
</dbReference>
<name>A0ABN1XU96_9ACTN</name>
<evidence type="ECO:0000313" key="3">
    <source>
        <dbReference type="EMBL" id="GAA1389882.1"/>
    </source>
</evidence>
<protein>
    <recommendedName>
        <fullName evidence="2">Ricin B lectin domain-containing protein</fullName>
    </recommendedName>
</protein>
<sequence>MRDQGWDGRGEAGPQDARDAGEFAALLRGVKERSGLSFRQLEERAAERGEVLPRSTAADLLRRDAVPRPEVLLAFLHACGEEADTDAWLAARQRIAAGPGQEPEAEPARRRPRWRRPLALAVVTGAAVLLGGGGLLLATADDGEEGDGGTGAPPSGTYRIRSDASGLCFSEREDEGAGHVFQADCAEAVPVYSLEPLDGGVVRLRSLHPVFGYGCLGVDNGSTRPAAQAGDDYCGRRGTSERFRLEPVAGGGFRIVPQHSGACLTVSGGSATTARTPVVQLGCDPAESGQVFRFDAVPSPASIPDITANP</sequence>
<dbReference type="RefSeq" id="WP_344330989.1">
    <property type="nucleotide sequence ID" value="NZ_BAAAKJ010000089.1"/>
</dbReference>
<keyword evidence="4" id="KW-1185">Reference proteome</keyword>
<dbReference type="Pfam" id="PF14200">
    <property type="entry name" value="RicinB_lectin_2"/>
    <property type="match status" value="1"/>
</dbReference>
<evidence type="ECO:0000259" key="2">
    <source>
        <dbReference type="Pfam" id="PF14200"/>
    </source>
</evidence>
<dbReference type="InterPro" id="IPR000772">
    <property type="entry name" value="Ricin_B_lectin"/>
</dbReference>
<evidence type="ECO:0000313" key="4">
    <source>
        <dbReference type="Proteomes" id="UP001499863"/>
    </source>
</evidence>
<organism evidence="3 4">
    <name type="scientific">Kitasatospora putterlickiae</name>
    <dbReference type="NCBI Taxonomy" id="221725"/>
    <lineage>
        <taxon>Bacteria</taxon>
        <taxon>Bacillati</taxon>
        <taxon>Actinomycetota</taxon>
        <taxon>Actinomycetes</taxon>
        <taxon>Kitasatosporales</taxon>
        <taxon>Streptomycetaceae</taxon>
        <taxon>Kitasatospora</taxon>
    </lineage>
</organism>
<reference evidence="3 4" key="1">
    <citation type="journal article" date="2019" name="Int. J. Syst. Evol. Microbiol.">
        <title>The Global Catalogue of Microorganisms (GCM) 10K type strain sequencing project: providing services to taxonomists for standard genome sequencing and annotation.</title>
        <authorList>
            <consortium name="The Broad Institute Genomics Platform"/>
            <consortium name="The Broad Institute Genome Sequencing Center for Infectious Disease"/>
            <person name="Wu L."/>
            <person name="Ma J."/>
        </authorList>
    </citation>
    <scope>NUCLEOTIDE SEQUENCE [LARGE SCALE GENOMIC DNA]</scope>
    <source>
        <strain evidence="3 4">JCM 12393</strain>
    </source>
</reference>
<comment type="caution">
    <text evidence="3">The sequence shown here is derived from an EMBL/GenBank/DDBJ whole genome shotgun (WGS) entry which is preliminary data.</text>
</comment>
<keyword evidence="1" id="KW-1133">Transmembrane helix</keyword>
<evidence type="ECO:0000256" key="1">
    <source>
        <dbReference type="SAM" id="Phobius"/>
    </source>
</evidence>
<proteinExistence type="predicted"/>
<dbReference type="EMBL" id="BAAAKJ010000089">
    <property type="protein sequence ID" value="GAA1389882.1"/>
    <property type="molecule type" value="Genomic_DNA"/>
</dbReference>
<accession>A0ABN1XU96</accession>
<gene>
    <name evidence="3" type="ORF">GCM10009639_18030</name>
</gene>